<evidence type="ECO:0000259" key="3">
    <source>
        <dbReference type="Pfam" id="PF08242"/>
    </source>
</evidence>
<dbReference type="GO" id="GO:0016740">
    <property type="term" value="F:transferase activity"/>
    <property type="evidence" value="ECO:0007669"/>
    <property type="project" value="UniProtKB-KW"/>
</dbReference>
<dbReference type="CDD" id="cd02440">
    <property type="entry name" value="AdoMet_MTases"/>
    <property type="match status" value="1"/>
</dbReference>
<dbReference type="Pfam" id="PF08242">
    <property type="entry name" value="Methyltransf_12"/>
    <property type="match status" value="1"/>
</dbReference>
<feature type="region of interest" description="Disordered" evidence="2">
    <location>
        <begin position="1"/>
        <end position="26"/>
    </location>
</feature>
<keyword evidence="1" id="KW-0808">Transferase</keyword>
<dbReference type="STRING" id="1725.WU86_09265"/>
<dbReference type="InterPro" id="IPR029063">
    <property type="entry name" value="SAM-dependent_MTases_sf"/>
</dbReference>
<dbReference type="AlphaFoldDB" id="A0A2N6SXR4"/>
<dbReference type="SUPFAM" id="SSF53335">
    <property type="entry name" value="S-adenosyl-L-methionine-dependent methyltransferases"/>
    <property type="match status" value="1"/>
</dbReference>
<protein>
    <recommendedName>
        <fullName evidence="3">Methyltransferase type 12 domain-containing protein</fullName>
    </recommendedName>
</protein>
<name>A0A2N6SXR4_9CORY</name>
<proteinExistence type="predicted"/>
<sequence>MVATMDNHGWDQRFADNPQHFGAGPNTLLERHASELTPGSAADVGCGQGRNTAWLLGRGWDVTAVDFSEVALRHTREAAQAAAHVPDAIAEAAVSEDQDAQAEAGKTPKVEVSANGGETAAVAHVPTLTTVQADVSEWRPEETFDLVVAAYLHLPTEKMAATWEHLVEITAPGGTLVVVGHDRDNEGNGPNDPDVLFHAADVVAKLPDTWTIEVAEAVDRGEGSIDALVVATAPKK</sequence>
<feature type="domain" description="Methyltransferase type 12" evidence="3">
    <location>
        <begin position="43"/>
        <end position="176"/>
    </location>
</feature>
<dbReference type="PANTHER" id="PTHR43861:SF3">
    <property type="entry name" value="PUTATIVE (AFU_ORTHOLOGUE AFUA_2G14390)-RELATED"/>
    <property type="match status" value="1"/>
</dbReference>
<dbReference type="Gene3D" id="3.40.50.150">
    <property type="entry name" value="Vaccinia Virus protein VP39"/>
    <property type="match status" value="1"/>
</dbReference>
<evidence type="ECO:0000256" key="2">
    <source>
        <dbReference type="SAM" id="MobiDB-lite"/>
    </source>
</evidence>
<evidence type="ECO:0000313" key="5">
    <source>
        <dbReference type="Proteomes" id="UP000235363"/>
    </source>
</evidence>
<evidence type="ECO:0000313" key="4">
    <source>
        <dbReference type="EMBL" id="PMC61831.1"/>
    </source>
</evidence>
<dbReference type="PANTHER" id="PTHR43861">
    <property type="entry name" value="TRANS-ACONITATE 2-METHYLTRANSFERASE-RELATED"/>
    <property type="match status" value="1"/>
</dbReference>
<accession>A0A2N6SXR4</accession>
<evidence type="ECO:0000256" key="1">
    <source>
        <dbReference type="ARBA" id="ARBA00022679"/>
    </source>
</evidence>
<dbReference type="Proteomes" id="UP000235363">
    <property type="component" value="Unassembled WGS sequence"/>
</dbReference>
<dbReference type="EMBL" id="PNHF01000020">
    <property type="protein sequence ID" value="PMC61831.1"/>
    <property type="molecule type" value="Genomic_DNA"/>
</dbReference>
<comment type="caution">
    <text evidence="4">The sequence shown here is derived from an EMBL/GenBank/DDBJ whole genome shotgun (WGS) entry which is preliminary data.</text>
</comment>
<gene>
    <name evidence="4" type="ORF">CJ204_08955</name>
</gene>
<dbReference type="InterPro" id="IPR013217">
    <property type="entry name" value="Methyltransf_12"/>
</dbReference>
<reference evidence="4 5" key="1">
    <citation type="submission" date="2017-09" db="EMBL/GenBank/DDBJ databases">
        <title>Bacterial strain isolated from the female urinary microbiota.</title>
        <authorList>
            <person name="Thomas-White K."/>
            <person name="Kumar N."/>
            <person name="Forster S."/>
            <person name="Putonti C."/>
            <person name="Lawley T."/>
            <person name="Wolfe A.J."/>
        </authorList>
    </citation>
    <scope>NUCLEOTIDE SEQUENCE [LARGE SCALE GENOMIC DNA]</scope>
    <source>
        <strain evidence="4 5">UMB0908</strain>
    </source>
</reference>
<organism evidence="4 5">
    <name type="scientific">Corynebacterium xerosis</name>
    <dbReference type="NCBI Taxonomy" id="1725"/>
    <lineage>
        <taxon>Bacteria</taxon>
        <taxon>Bacillati</taxon>
        <taxon>Actinomycetota</taxon>
        <taxon>Actinomycetes</taxon>
        <taxon>Mycobacteriales</taxon>
        <taxon>Corynebacteriaceae</taxon>
        <taxon>Corynebacterium</taxon>
    </lineage>
</organism>